<evidence type="ECO:0000313" key="3">
    <source>
        <dbReference type="Proteomes" id="UP001307889"/>
    </source>
</evidence>
<reference evidence="2 3" key="1">
    <citation type="submission" date="2023-09" db="EMBL/GenBank/DDBJ databases">
        <title>Nesidiocoris tenuis whole genome shotgun sequence.</title>
        <authorList>
            <person name="Shibata T."/>
            <person name="Shimoda M."/>
            <person name="Kobayashi T."/>
            <person name="Uehara T."/>
        </authorList>
    </citation>
    <scope>NUCLEOTIDE SEQUENCE [LARGE SCALE GENOMIC DNA]</scope>
    <source>
        <strain evidence="2 3">Japan</strain>
    </source>
</reference>
<proteinExistence type="predicted"/>
<feature type="region of interest" description="Disordered" evidence="1">
    <location>
        <begin position="47"/>
        <end position="91"/>
    </location>
</feature>
<evidence type="ECO:0000313" key="2">
    <source>
        <dbReference type="EMBL" id="BES97541.1"/>
    </source>
</evidence>
<evidence type="ECO:0000256" key="1">
    <source>
        <dbReference type="SAM" id="MobiDB-lite"/>
    </source>
</evidence>
<name>A0ABN7AZD9_9HEMI</name>
<sequence>MFNSHLSKSGSWARYQSETGVDVITLATDLYNRGSLRQIGAKTLLNISTPGKPPSLGRRGPKARGGIGTGKRSRFKQLHRQAPTGERDVGAWTRRRRGWNWPNARLHSNHPPSFRFAASVQLQMSTEGQRL</sequence>
<organism evidence="2 3">
    <name type="scientific">Nesidiocoris tenuis</name>
    <dbReference type="NCBI Taxonomy" id="355587"/>
    <lineage>
        <taxon>Eukaryota</taxon>
        <taxon>Metazoa</taxon>
        <taxon>Ecdysozoa</taxon>
        <taxon>Arthropoda</taxon>
        <taxon>Hexapoda</taxon>
        <taxon>Insecta</taxon>
        <taxon>Pterygota</taxon>
        <taxon>Neoptera</taxon>
        <taxon>Paraneoptera</taxon>
        <taxon>Hemiptera</taxon>
        <taxon>Heteroptera</taxon>
        <taxon>Panheteroptera</taxon>
        <taxon>Cimicomorpha</taxon>
        <taxon>Miridae</taxon>
        <taxon>Dicyphina</taxon>
        <taxon>Nesidiocoris</taxon>
    </lineage>
</organism>
<keyword evidence="3" id="KW-1185">Reference proteome</keyword>
<accession>A0ABN7AZD9</accession>
<dbReference type="EMBL" id="AP028916">
    <property type="protein sequence ID" value="BES97541.1"/>
    <property type="molecule type" value="Genomic_DNA"/>
</dbReference>
<gene>
    <name evidence="2" type="ORF">NTJ_10356</name>
</gene>
<protein>
    <submittedName>
        <fullName evidence="2">Uncharacterized protein</fullName>
    </submittedName>
</protein>
<dbReference type="Proteomes" id="UP001307889">
    <property type="component" value="Chromosome 8"/>
</dbReference>